<keyword evidence="3 4" id="KW-0732">Signal</keyword>
<dbReference type="GO" id="GO:0005975">
    <property type="term" value="P:carbohydrate metabolic process"/>
    <property type="evidence" value="ECO:0007669"/>
    <property type="project" value="InterPro"/>
</dbReference>
<dbReference type="InterPro" id="IPR002557">
    <property type="entry name" value="Chitin-bd_dom"/>
</dbReference>
<dbReference type="InterPro" id="IPR050314">
    <property type="entry name" value="Glycosyl_Hydrlase_18"/>
</dbReference>
<accession>A0A9N9S9X8</accession>
<evidence type="ECO:0000259" key="5">
    <source>
        <dbReference type="PROSITE" id="PS50940"/>
    </source>
</evidence>
<evidence type="ECO:0000313" key="7">
    <source>
        <dbReference type="EMBL" id="CAG9812120.1"/>
    </source>
</evidence>
<dbReference type="GO" id="GO:0006032">
    <property type="term" value="P:chitin catabolic process"/>
    <property type="evidence" value="ECO:0007669"/>
    <property type="project" value="TreeGrafter"/>
</dbReference>
<dbReference type="AlphaFoldDB" id="A0A9N9S9X8"/>
<dbReference type="SUPFAM" id="SSF51445">
    <property type="entry name" value="(Trans)glycosidases"/>
    <property type="match status" value="1"/>
</dbReference>
<organism evidence="7 8">
    <name type="scientific">Chironomus riparius</name>
    <dbReference type="NCBI Taxonomy" id="315576"/>
    <lineage>
        <taxon>Eukaryota</taxon>
        <taxon>Metazoa</taxon>
        <taxon>Ecdysozoa</taxon>
        <taxon>Arthropoda</taxon>
        <taxon>Hexapoda</taxon>
        <taxon>Insecta</taxon>
        <taxon>Pterygota</taxon>
        <taxon>Neoptera</taxon>
        <taxon>Endopterygota</taxon>
        <taxon>Diptera</taxon>
        <taxon>Nematocera</taxon>
        <taxon>Chironomoidea</taxon>
        <taxon>Chironomidae</taxon>
        <taxon>Chironominae</taxon>
        <taxon>Chironomus</taxon>
    </lineage>
</organism>
<keyword evidence="2" id="KW-0147">Chitin-binding</keyword>
<dbReference type="InterPro" id="IPR011583">
    <property type="entry name" value="Chitinase_II/V-like_cat"/>
</dbReference>
<feature type="domain" description="Chitin-binding type-2" evidence="5">
    <location>
        <begin position="406"/>
        <end position="462"/>
    </location>
</feature>
<dbReference type="PANTHER" id="PTHR11177:SF360">
    <property type="entry name" value="CHITINASE 4-RELATED"/>
    <property type="match status" value="1"/>
</dbReference>
<dbReference type="Proteomes" id="UP001153620">
    <property type="component" value="Chromosome 4"/>
</dbReference>
<dbReference type="PROSITE" id="PS51910">
    <property type="entry name" value="GH18_2"/>
    <property type="match status" value="1"/>
</dbReference>
<dbReference type="InterPro" id="IPR036508">
    <property type="entry name" value="Chitin-bd_dom_sf"/>
</dbReference>
<dbReference type="GO" id="GO:0008061">
    <property type="term" value="F:chitin binding"/>
    <property type="evidence" value="ECO:0007669"/>
    <property type="project" value="UniProtKB-KW"/>
</dbReference>
<gene>
    <name evidence="7" type="ORF">CHIRRI_LOCUS14925</name>
</gene>
<feature type="domain" description="GH18" evidence="6">
    <location>
        <begin position="25"/>
        <end position="389"/>
    </location>
</feature>
<comment type="similarity">
    <text evidence="1">Belongs to the glycosyl hydrolase 18 family. Chitinase class II subfamily.</text>
</comment>
<dbReference type="GO" id="GO:0004568">
    <property type="term" value="F:chitinase activity"/>
    <property type="evidence" value="ECO:0007669"/>
    <property type="project" value="TreeGrafter"/>
</dbReference>
<dbReference type="OrthoDB" id="73875at2759"/>
<evidence type="ECO:0000256" key="2">
    <source>
        <dbReference type="ARBA" id="ARBA00022669"/>
    </source>
</evidence>
<feature type="signal peptide" evidence="4">
    <location>
        <begin position="1"/>
        <end position="21"/>
    </location>
</feature>
<dbReference type="PANTHER" id="PTHR11177">
    <property type="entry name" value="CHITINASE"/>
    <property type="match status" value="1"/>
</dbReference>
<evidence type="ECO:0000259" key="6">
    <source>
        <dbReference type="PROSITE" id="PS51910"/>
    </source>
</evidence>
<dbReference type="InterPro" id="IPR001223">
    <property type="entry name" value="Glyco_hydro18_cat"/>
</dbReference>
<evidence type="ECO:0008006" key="9">
    <source>
        <dbReference type="Google" id="ProtNLM"/>
    </source>
</evidence>
<dbReference type="Gene3D" id="3.10.50.10">
    <property type="match status" value="1"/>
</dbReference>
<evidence type="ECO:0000256" key="1">
    <source>
        <dbReference type="ARBA" id="ARBA00009121"/>
    </source>
</evidence>
<dbReference type="InterPro" id="IPR017853">
    <property type="entry name" value="GH"/>
</dbReference>
<dbReference type="Pfam" id="PF00704">
    <property type="entry name" value="Glyco_hydro_18"/>
    <property type="match status" value="1"/>
</dbReference>
<evidence type="ECO:0000256" key="4">
    <source>
        <dbReference type="SAM" id="SignalP"/>
    </source>
</evidence>
<dbReference type="SMART" id="SM00494">
    <property type="entry name" value="ChtBD2"/>
    <property type="match status" value="1"/>
</dbReference>
<dbReference type="Gene3D" id="2.170.140.10">
    <property type="entry name" value="Chitin binding domain"/>
    <property type="match status" value="1"/>
</dbReference>
<dbReference type="PROSITE" id="PS50940">
    <property type="entry name" value="CHIT_BIND_II"/>
    <property type="match status" value="1"/>
</dbReference>
<dbReference type="SUPFAM" id="SSF54556">
    <property type="entry name" value="Chitinase insertion domain"/>
    <property type="match status" value="1"/>
</dbReference>
<dbReference type="GO" id="GO:0005576">
    <property type="term" value="C:extracellular region"/>
    <property type="evidence" value="ECO:0007669"/>
    <property type="project" value="InterPro"/>
</dbReference>
<proteinExistence type="inferred from homology"/>
<dbReference type="Gene3D" id="3.20.20.80">
    <property type="entry name" value="Glycosidases"/>
    <property type="match status" value="1"/>
</dbReference>
<name>A0A9N9S9X8_9DIPT</name>
<dbReference type="EMBL" id="OU895880">
    <property type="protein sequence ID" value="CAG9812120.1"/>
    <property type="molecule type" value="Genomic_DNA"/>
</dbReference>
<keyword evidence="8" id="KW-1185">Reference proteome</keyword>
<reference evidence="7" key="2">
    <citation type="submission" date="2022-10" db="EMBL/GenBank/DDBJ databases">
        <authorList>
            <consortium name="ENA_rothamsted_submissions"/>
            <consortium name="culmorum"/>
            <person name="King R."/>
        </authorList>
    </citation>
    <scope>NUCLEOTIDE SEQUENCE</scope>
</reference>
<dbReference type="Pfam" id="PF01607">
    <property type="entry name" value="CBM_14"/>
    <property type="match status" value="1"/>
</dbReference>
<evidence type="ECO:0000256" key="3">
    <source>
        <dbReference type="ARBA" id="ARBA00022729"/>
    </source>
</evidence>
<evidence type="ECO:0000313" key="8">
    <source>
        <dbReference type="Proteomes" id="UP001153620"/>
    </source>
</evidence>
<sequence>MNSLKCFIIFVVYMLSTISTATIDKKLVCFWNPMASNRNGRGIFTVKNIDPHLCTHVVYGYFSADSDGTIYQPQFGNVDEYYIYNFVHHRKINPSLQIIASIGGPDFPTDNFEKLSSDASKRVAFAEKILQFVKDFGFDGVDLYWPYPKGTDKTNFVKLFVEVSKLLKADNKSLTISATPNGQNPLNMYELNAVEKLVDFVNLDIARMYDIDGMYSYAVPHAPIRSLPYKQNLDMETIISMWISSGFPLDKIIPGIPTYGRSYSLKNSYIFGVGAAVIRNGNRGEYGAENIRKTSILPFNEICYNLEHNSNWRRLYHAESGSPYAVYDVNQWISFDDIQSVLEKVNFAINVKNLGGIAFYDLDMDDFADNCGYGNFPLINAARREIFNKTDTATEPQPDYTTPNPEFSCRGRADGNYQNVLNCRTFYTCANGFRYTMNCPGSLYYHENVDQCLYKSNNNCVVP</sequence>
<reference evidence="7" key="1">
    <citation type="submission" date="2022-01" db="EMBL/GenBank/DDBJ databases">
        <authorList>
            <person name="King R."/>
        </authorList>
    </citation>
    <scope>NUCLEOTIDE SEQUENCE</scope>
</reference>
<dbReference type="InterPro" id="IPR029070">
    <property type="entry name" value="Chitinase_insertion_sf"/>
</dbReference>
<dbReference type="SUPFAM" id="SSF57625">
    <property type="entry name" value="Invertebrate chitin-binding proteins"/>
    <property type="match status" value="1"/>
</dbReference>
<protein>
    <recommendedName>
        <fullName evidence="9">Chitinase</fullName>
    </recommendedName>
</protein>
<dbReference type="SMART" id="SM00636">
    <property type="entry name" value="Glyco_18"/>
    <property type="match status" value="1"/>
</dbReference>
<feature type="chain" id="PRO_5040290710" description="Chitinase" evidence="4">
    <location>
        <begin position="22"/>
        <end position="463"/>
    </location>
</feature>